<dbReference type="Proteomes" id="UP001058974">
    <property type="component" value="Chromosome 4"/>
</dbReference>
<dbReference type="EMBL" id="JAMSHJ010000004">
    <property type="protein sequence ID" value="KAI5421369.1"/>
    <property type="molecule type" value="Genomic_DNA"/>
</dbReference>
<protein>
    <recommendedName>
        <fullName evidence="3">Mitochondrial protein</fullName>
    </recommendedName>
</protein>
<gene>
    <name evidence="1" type="ORF">KIW84_044982</name>
</gene>
<evidence type="ECO:0000313" key="2">
    <source>
        <dbReference type="Proteomes" id="UP001058974"/>
    </source>
</evidence>
<evidence type="ECO:0008006" key="3">
    <source>
        <dbReference type="Google" id="ProtNLM"/>
    </source>
</evidence>
<dbReference type="AlphaFoldDB" id="A0A9D4XJX7"/>
<evidence type="ECO:0000313" key="1">
    <source>
        <dbReference type="EMBL" id="KAI5421369.1"/>
    </source>
</evidence>
<comment type="caution">
    <text evidence="1">The sequence shown here is derived from an EMBL/GenBank/DDBJ whole genome shotgun (WGS) entry which is preliminary data.</text>
</comment>
<proteinExistence type="predicted"/>
<dbReference type="Gramene" id="Psat04G0498200-T1">
    <property type="protein sequence ID" value="KAI5421369.1"/>
    <property type="gene ID" value="KIW84_044982"/>
</dbReference>
<accession>A0A9D4XJX7</accession>
<sequence length="103" mass="12053">MEELTYVLGLQIKLVKDGTFISQTEYCLELLKKFNMQNSKSISIPTTSNVMIDNDKNKVEVDITKYRVQYFRGSTCKWRRSLIIFCFCLKSTQSNCKLAKHKK</sequence>
<keyword evidence="2" id="KW-1185">Reference proteome</keyword>
<organism evidence="1 2">
    <name type="scientific">Pisum sativum</name>
    <name type="common">Garden pea</name>
    <name type="synonym">Lathyrus oleraceus</name>
    <dbReference type="NCBI Taxonomy" id="3888"/>
    <lineage>
        <taxon>Eukaryota</taxon>
        <taxon>Viridiplantae</taxon>
        <taxon>Streptophyta</taxon>
        <taxon>Embryophyta</taxon>
        <taxon>Tracheophyta</taxon>
        <taxon>Spermatophyta</taxon>
        <taxon>Magnoliopsida</taxon>
        <taxon>eudicotyledons</taxon>
        <taxon>Gunneridae</taxon>
        <taxon>Pentapetalae</taxon>
        <taxon>rosids</taxon>
        <taxon>fabids</taxon>
        <taxon>Fabales</taxon>
        <taxon>Fabaceae</taxon>
        <taxon>Papilionoideae</taxon>
        <taxon>50 kb inversion clade</taxon>
        <taxon>NPAAA clade</taxon>
        <taxon>Hologalegina</taxon>
        <taxon>IRL clade</taxon>
        <taxon>Fabeae</taxon>
        <taxon>Lathyrus</taxon>
    </lineage>
</organism>
<name>A0A9D4XJX7_PEA</name>
<reference evidence="1 2" key="1">
    <citation type="journal article" date="2022" name="Nat. Genet.">
        <title>Improved pea reference genome and pan-genome highlight genomic features and evolutionary characteristics.</title>
        <authorList>
            <person name="Yang T."/>
            <person name="Liu R."/>
            <person name="Luo Y."/>
            <person name="Hu S."/>
            <person name="Wang D."/>
            <person name="Wang C."/>
            <person name="Pandey M.K."/>
            <person name="Ge S."/>
            <person name="Xu Q."/>
            <person name="Li N."/>
            <person name="Li G."/>
            <person name="Huang Y."/>
            <person name="Saxena R.K."/>
            <person name="Ji Y."/>
            <person name="Li M."/>
            <person name="Yan X."/>
            <person name="He Y."/>
            <person name="Liu Y."/>
            <person name="Wang X."/>
            <person name="Xiang C."/>
            <person name="Varshney R.K."/>
            <person name="Ding H."/>
            <person name="Gao S."/>
            <person name="Zong X."/>
        </authorList>
    </citation>
    <scope>NUCLEOTIDE SEQUENCE [LARGE SCALE GENOMIC DNA]</scope>
    <source>
        <strain evidence="1 2">cv. Zhongwan 6</strain>
    </source>
</reference>